<reference evidence="5 6" key="1">
    <citation type="submission" date="2019-06" db="EMBL/GenBank/DDBJ databases">
        <title>Sorghum-associated microbial communities from plants grown in Nebraska, USA.</title>
        <authorList>
            <person name="Schachtman D."/>
        </authorList>
    </citation>
    <scope>NUCLEOTIDE SEQUENCE [LARGE SCALE GENOMIC DNA]</scope>
    <source>
        <strain evidence="5 6">1225</strain>
    </source>
</reference>
<dbReference type="InterPro" id="IPR036388">
    <property type="entry name" value="WH-like_DNA-bd_sf"/>
</dbReference>
<keyword evidence="1" id="KW-0805">Transcription regulation</keyword>
<feature type="domain" description="HTH gntR-type" evidence="4">
    <location>
        <begin position="11"/>
        <end position="69"/>
    </location>
</feature>
<dbReference type="InterPro" id="IPR036390">
    <property type="entry name" value="WH_DNA-bd_sf"/>
</dbReference>
<dbReference type="PANTHER" id="PTHR43537:SF5">
    <property type="entry name" value="UXU OPERON TRANSCRIPTIONAL REGULATOR"/>
    <property type="match status" value="1"/>
</dbReference>
<evidence type="ECO:0000256" key="1">
    <source>
        <dbReference type="ARBA" id="ARBA00023015"/>
    </source>
</evidence>
<dbReference type="Gene3D" id="1.10.10.10">
    <property type="entry name" value="Winged helix-like DNA-binding domain superfamily/Winged helix DNA-binding domain"/>
    <property type="match status" value="1"/>
</dbReference>
<dbReference type="GO" id="GO:0003677">
    <property type="term" value="F:DNA binding"/>
    <property type="evidence" value="ECO:0007669"/>
    <property type="project" value="UniProtKB-KW"/>
</dbReference>
<gene>
    <name evidence="5" type="ORF">FHW37_11911</name>
</gene>
<protein>
    <submittedName>
        <fullName evidence="5">DNA-binding GntR family transcriptional regulator</fullName>
    </submittedName>
</protein>
<evidence type="ECO:0000256" key="2">
    <source>
        <dbReference type="ARBA" id="ARBA00023125"/>
    </source>
</evidence>
<organism evidence="5 6">
    <name type="scientific">Neorhizobium alkalisoli</name>
    <dbReference type="NCBI Taxonomy" id="528178"/>
    <lineage>
        <taxon>Bacteria</taxon>
        <taxon>Pseudomonadati</taxon>
        <taxon>Pseudomonadota</taxon>
        <taxon>Alphaproteobacteria</taxon>
        <taxon>Hyphomicrobiales</taxon>
        <taxon>Rhizobiaceae</taxon>
        <taxon>Rhizobium/Agrobacterium group</taxon>
        <taxon>Neorhizobium</taxon>
    </lineage>
</organism>
<dbReference type="GO" id="GO:0003700">
    <property type="term" value="F:DNA-binding transcription factor activity"/>
    <property type="evidence" value="ECO:0007669"/>
    <property type="project" value="InterPro"/>
</dbReference>
<evidence type="ECO:0000313" key="5">
    <source>
        <dbReference type="EMBL" id="TWF43438.1"/>
    </source>
</evidence>
<keyword evidence="2 5" id="KW-0238">DNA-binding</keyword>
<dbReference type="AlphaFoldDB" id="A0A561PZA1"/>
<evidence type="ECO:0000259" key="4">
    <source>
        <dbReference type="SMART" id="SM00345"/>
    </source>
</evidence>
<keyword evidence="6" id="KW-1185">Reference proteome</keyword>
<dbReference type="PANTHER" id="PTHR43537">
    <property type="entry name" value="TRANSCRIPTIONAL REGULATOR, GNTR FAMILY"/>
    <property type="match status" value="1"/>
</dbReference>
<dbReference type="Proteomes" id="UP000320653">
    <property type="component" value="Unassembled WGS sequence"/>
</dbReference>
<keyword evidence="3" id="KW-0804">Transcription</keyword>
<evidence type="ECO:0000313" key="6">
    <source>
        <dbReference type="Proteomes" id="UP000320653"/>
    </source>
</evidence>
<dbReference type="EMBL" id="VIWP01000019">
    <property type="protein sequence ID" value="TWF43438.1"/>
    <property type="molecule type" value="Genomic_DNA"/>
</dbReference>
<proteinExistence type="predicted"/>
<dbReference type="OrthoDB" id="8680240at2"/>
<comment type="caution">
    <text evidence="5">The sequence shown here is derived from an EMBL/GenBank/DDBJ whole genome shotgun (WGS) entry which is preliminary data.</text>
</comment>
<dbReference type="Pfam" id="PF00392">
    <property type="entry name" value="GntR"/>
    <property type="match status" value="1"/>
</dbReference>
<evidence type="ECO:0000256" key="3">
    <source>
        <dbReference type="ARBA" id="ARBA00023163"/>
    </source>
</evidence>
<dbReference type="SUPFAM" id="SSF46785">
    <property type="entry name" value="Winged helix' DNA-binding domain"/>
    <property type="match status" value="1"/>
</dbReference>
<accession>A0A561PZA1</accession>
<sequence>MDIIPDKAAETYARLKAALLRANVPSGTFLNIKTIAGQMKVSPTPVREALIRLADDELIGFAANRGYYIKHVHLDDLKAEYEMAYMVTRYAVEKSSTDFGNIRQGSKTGMPGSGDRGLNMPGSEAEIETMAAYLEDLYQQLAMLSGNARMVRAVRLFIDRTAQIRRLGLMIEPKFITYLLQMKVLETRLLAGDREEALRLLEDQYHAKEIVLGNVVRELGIRSRVTEADLSGLFG</sequence>
<dbReference type="RefSeq" id="WP_145643607.1">
    <property type="nucleotide sequence ID" value="NZ_VIWP01000019.1"/>
</dbReference>
<dbReference type="InterPro" id="IPR000524">
    <property type="entry name" value="Tscrpt_reg_HTH_GntR"/>
</dbReference>
<dbReference type="SMART" id="SM00345">
    <property type="entry name" value="HTH_GNTR"/>
    <property type="match status" value="1"/>
</dbReference>
<name>A0A561PZA1_9HYPH</name>